<feature type="region of interest" description="Disordered" evidence="1">
    <location>
        <begin position="76"/>
        <end position="98"/>
    </location>
</feature>
<keyword evidence="3" id="KW-1185">Reference proteome</keyword>
<feature type="compositionally biased region" description="Basic and acidic residues" evidence="1">
    <location>
        <begin position="77"/>
        <end position="98"/>
    </location>
</feature>
<dbReference type="EMBL" id="JAJSOF020000003">
    <property type="protein sequence ID" value="KAJ4450093.1"/>
    <property type="molecule type" value="Genomic_DNA"/>
</dbReference>
<evidence type="ECO:0000256" key="1">
    <source>
        <dbReference type="SAM" id="MobiDB-lite"/>
    </source>
</evidence>
<protein>
    <submittedName>
        <fullName evidence="2">Uncharacterized protein</fullName>
    </submittedName>
</protein>
<comment type="caution">
    <text evidence="2">The sequence shown here is derived from an EMBL/GenBank/DDBJ whole genome shotgun (WGS) entry which is preliminary data.</text>
</comment>
<sequence length="98" mass="10756">MAGLCEGGNEPPGSLKAIKHVHGSNALELLHLRCAVTMPYLKLYTSRKQLGRPSASPSSHLRVVLVSGWMELDTSLSEERNREDVQELAVEENRSDSA</sequence>
<proteinExistence type="predicted"/>
<dbReference type="Proteomes" id="UP001148838">
    <property type="component" value="Unassembled WGS sequence"/>
</dbReference>
<evidence type="ECO:0000313" key="3">
    <source>
        <dbReference type="Proteomes" id="UP001148838"/>
    </source>
</evidence>
<gene>
    <name evidence="2" type="ORF">ANN_01500</name>
</gene>
<accession>A0ABQ8TW65</accession>
<reference evidence="2 3" key="1">
    <citation type="journal article" date="2022" name="Allergy">
        <title>Genome assembly and annotation of Periplaneta americana reveal a comprehensive cockroach allergen profile.</title>
        <authorList>
            <person name="Wang L."/>
            <person name="Xiong Q."/>
            <person name="Saelim N."/>
            <person name="Wang L."/>
            <person name="Nong W."/>
            <person name="Wan A.T."/>
            <person name="Shi M."/>
            <person name="Liu X."/>
            <person name="Cao Q."/>
            <person name="Hui J.H.L."/>
            <person name="Sookrung N."/>
            <person name="Leung T.F."/>
            <person name="Tungtrongchitr A."/>
            <person name="Tsui S.K.W."/>
        </authorList>
    </citation>
    <scope>NUCLEOTIDE SEQUENCE [LARGE SCALE GENOMIC DNA]</scope>
    <source>
        <strain evidence="2">PWHHKU_190912</strain>
    </source>
</reference>
<name>A0ABQ8TW65_PERAM</name>
<evidence type="ECO:0000313" key="2">
    <source>
        <dbReference type="EMBL" id="KAJ4450093.1"/>
    </source>
</evidence>
<organism evidence="2 3">
    <name type="scientific">Periplaneta americana</name>
    <name type="common">American cockroach</name>
    <name type="synonym">Blatta americana</name>
    <dbReference type="NCBI Taxonomy" id="6978"/>
    <lineage>
        <taxon>Eukaryota</taxon>
        <taxon>Metazoa</taxon>
        <taxon>Ecdysozoa</taxon>
        <taxon>Arthropoda</taxon>
        <taxon>Hexapoda</taxon>
        <taxon>Insecta</taxon>
        <taxon>Pterygota</taxon>
        <taxon>Neoptera</taxon>
        <taxon>Polyneoptera</taxon>
        <taxon>Dictyoptera</taxon>
        <taxon>Blattodea</taxon>
        <taxon>Blattoidea</taxon>
        <taxon>Blattidae</taxon>
        <taxon>Blattinae</taxon>
        <taxon>Periplaneta</taxon>
    </lineage>
</organism>